<dbReference type="PANTHER" id="PTHR47049:SF7">
    <property type="entry name" value="PIEZO-TYPE MECHANOSENSITIVE ION CHANNEL COMPONENT 2 ISOFORM X1"/>
    <property type="match status" value="1"/>
</dbReference>
<feature type="transmembrane region" description="Helical" evidence="12">
    <location>
        <begin position="914"/>
        <end position="933"/>
    </location>
</feature>
<feature type="compositionally biased region" description="Basic and acidic residues" evidence="11">
    <location>
        <begin position="2047"/>
        <end position="2061"/>
    </location>
</feature>
<evidence type="ECO:0000313" key="18">
    <source>
        <dbReference type="EMBL" id="KAG9270192.1"/>
    </source>
</evidence>
<keyword evidence="9" id="KW-0407">Ion channel</keyword>
<feature type="coiled-coil region" evidence="10">
    <location>
        <begin position="582"/>
        <end position="609"/>
    </location>
</feature>
<dbReference type="Pfam" id="PF24871">
    <property type="entry name" value="Piezo_TM1-24"/>
    <property type="match status" value="2"/>
</dbReference>
<feature type="compositionally biased region" description="Basic and acidic residues" evidence="11">
    <location>
        <begin position="1746"/>
        <end position="1755"/>
    </location>
</feature>
<feature type="transmembrane region" description="Helical" evidence="12">
    <location>
        <begin position="1058"/>
        <end position="1075"/>
    </location>
</feature>
<keyword evidence="4" id="KW-1003">Cell membrane</keyword>
<dbReference type="Proteomes" id="UP000694621">
    <property type="component" value="Unplaced"/>
</dbReference>
<feature type="domain" description="Piezo non-specific cation channel cap" evidence="13">
    <location>
        <begin position="2400"/>
        <end position="2694"/>
    </location>
</feature>
<feature type="compositionally biased region" description="Acidic residues" evidence="11">
    <location>
        <begin position="1549"/>
        <end position="1563"/>
    </location>
</feature>
<evidence type="ECO:0000256" key="8">
    <source>
        <dbReference type="ARBA" id="ARBA00023136"/>
    </source>
</evidence>
<feature type="transmembrane region" description="Helical" evidence="12">
    <location>
        <begin position="319"/>
        <end position="341"/>
    </location>
</feature>
<feature type="compositionally biased region" description="Basic and acidic residues" evidence="11">
    <location>
        <begin position="1438"/>
        <end position="1448"/>
    </location>
</feature>
<gene>
    <name evidence="18" type="primary">PIEZO2</name>
    <name evidence="18" type="ORF">AMEX_G15114</name>
</gene>
<feature type="transmembrane region" description="Helical" evidence="12">
    <location>
        <begin position="59"/>
        <end position="84"/>
    </location>
</feature>
<feature type="transmembrane region" description="Helical" evidence="12">
    <location>
        <begin position="1253"/>
        <end position="1276"/>
    </location>
</feature>
<dbReference type="InterPro" id="IPR056768">
    <property type="entry name" value="THU_Piezo"/>
</dbReference>
<feature type="compositionally biased region" description="Acidic residues" evidence="11">
    <location>
        <begin position="153"/>
        <end position="176"/>
    </location>
</feature>
<feature type="region of interest" description="Disordered" evidence="11">
    <location>
        <begin position="2047"/>
        <end position="2082"/>
    </location>
</feature>
<feature type="transmembrane region" description="Helical" evidence="12">
    <location>
        <begin position="1879"/>
        <end position="1904"/>
    </location>
</feature>
<feature type="region of interest" description="Disordered" evidence="11">
    <location>
        <begin position="1518"/>
        <end position="1565"/>
    </location>
</feature>
<reference evidence="18 21" key="1">
    <citation type="submission" date="2021-07" db="EMBL/GenBank/DDBJ databases">
        <authorList>
            <person name="Imarazene B."/>
            <person name="Zahm M."/>
            <person name="Klopp C."/>
            <person name="Cabau C."/>
            <person name="Beille S."/>
            <person name="Jouanno E."/>
            <person name="Castinel A."/>
            <person name="Lluch J."/>
            <person name="Gil L."/>
            <person name="Kuchtly C."/>
            <person name="Lopez Roques C."/>
            <person name="Donnadieu C."/>
            <person name="Parrinello H."/>
            <person name="Journot L."/>
            <person name="Du K."/>
            <person name="Schartl M."/>
            <person name="Retaux S."/>
            <person name="Guiguen Y."/>
        </authorList>
    </citation>
    <scope>NUCLEOTIDE SEQUENCE [LARGE SCALE GENOMIC DNA]</scope>
    <source>
        <strain evidence="18">Pach_M1</strain>
        <tissue evidence="18">Testis</tissue>
    </source>
</reference>
<feature type="region of interest" description="Disordered" evidence="11">
    <location>
        <begin position="1697"/>
        <end position="1721"/>
    </location>
</feature>
<sequence length="2698" mass="309711">MAGDIVVGMLYNLLLPLILLTAIAFRYNGLSVVYLMFLLALPLLPSPTLTTMKGNTGKFLLIVCSTGITFLALQCGIQITFAYVPKEMSGPWENFLYHLGIVRFSDVDAGNIFRLLLPDFGLFVFALFIRRLFAKLLRPPPNKEQEQNLQLSDTEDGETSDSEYEDESEESFSDTTEESKAPATGPPQFVQKLIVFAAGLRLLLSTVMNTAGKVVVTILLGLAGIALPSLTSALYFGAFLSLVWCWVLGHSIDLLLFSTLCLMMTIFSGGHIIVLYLYQLPLFQQLVPPQDIYARLFGMTAFIHTNASEPHSLGLQADVSWPMIVNPLMLLVLYYTLVALLQKWAPAVEEDVLGDAKSLAGESNIPPSFSKIVDGDVFTPRRTEPIVLMMNNTWHDHNSSGLNSLLSEDGFPHCLILPPYSQEDYNYGVQTHTLVDAEEPSCDREDDTLDDVEPLSSSEPSAFTLLGQSIMRQSYVSALIIMMVWSITYNSWLTFVMLVWSCVIWMSKRRRQYTMISAPFLAVYCTLLLVAGFISVLRLHHDELFPTLPVTVLIDFDLFGYKTPCLHLGAKMIYAFNFWMLLKQQLIEKQEEQQQKEQSLESLEEVKTKTDASESSRLVNILGAFIKGTLVKYWIFCCCSMFFIISFSGKVVVYKILYICLFLFCTVLYQVNYGVWRRVLKYFWAVVVGYSMLVLILIYMYQFKTVSGLFRQIIGMSEEGLRDLGLEQFDMVELFAQILLPAAFLLACILQLHYFNSDFLTLTDLQNVPVRNALTREEELRVTLNMLSDTIKGNIEKFKKRLVKEQLSGEGEDLMDNSVQNPSSASEQEQETEAEEPAVNQWFLVVDRVCELMLQVLLWWSRGQELCWRLLELHSLKLVATGIIWVSLKEVSLMNLLFLVLWTFAVPYSSLRPVASTVSSVWACVMVVCKMMYQLKFIKPPEYSLNCTSGLLISKGNWYSWNMAELLQKSVLYVEPVDPSLWVGGLRKCEDAILPCLRKHLFILGLLVFDVTVHRHQLFHCLHNDIKPPPKGVIFQNVTWQQLDHGVLPCLKYFCNYFFYKFGLEMSFVVAVNVIGQRMDFYALLHSFALIVVLSRRRRKAIGEVWPKYCCFTASLMVFQYILCIGLPPALCVDYPWRKSTAAFSSNLIKWLYLPDFAMQPNPTFILYDFMLLLAASLQWQVFEDENKASVRLLAGENVEISRSLDPRSLNQYTSVGNFLHCRSYLDMAKVFVFSYFFWMVLCLVFITGTTRINIFCLGYLVGCFYFMLFGDTVLLQPVRYILRLWDYLIAYTSVVICLKNLLSLGSCAYLDSLLKNSCWLIQAFSMFCTIKGYDVPEPDDKCELPVGEAGIVWDAICFTVLLAQRRIFLSYYFLYVVADLRASKILASRGAELFEAKVKKRVAARLEMEKKSVELLKKDMEKIKSKQRSQPAQEPQHQSDTEPKEDNPQENWMKPWVSRPSVWDSCGYRLFESDSEEEDCVPPEDKKEDEPVPKKKSALQLVYEAWVAGSKAALKGHEREEAQLKKAEKKRARRELRKEQGIERVESSEDELEEPISEPEEQEKEHISQRIIDFLKFSWIFLLSLIDDMTAGLNSFCKDNLDISRVLCLERALLGLQQNKGREVTHDSILQYYQNRLSRQNTQTLLDEEELVAAAPSPPPLPTTAHGYNKFKNSKLSWSSSISSCFTEETILMSRQPTQDDIDEPCSVSPKTDQHFSQASAHQLRRKLLKCANVDMTSFDQENPLADHEEPTPERDEDEEAEDEPCSEGEKKDEDEEERDECEVEEKEEDQFETKRVLSASLSLDSLALEVKTENIPEPQPLSQETRALTASELLLNNMFQIPEIEESDKFYHSLPRHLQLFFALYNTMVSQSEMLCYFVIILNHIVSASLLTLFLPILIFLWAMMSVPRPTKRFWMTAIIYTEITVVVKYFFQFGFFPWTSSAYRGINAERPFALPNIVGVEKKDGYVLFDLIQLLALFFHRSILKCHGLWDNKEVEMPDFFKKLKRKTEKNKQSGGARGEQGERRRRLRFLPLQTSTTSLFCRKRGDESSESHDLEQVRRRHSKKKKRQHKPPLSRKEQIRQRVRERLLEAKAAIIEVALHIYLPIRQFFYDIIHPEYSPVCDVYALMFLIDVVNFIVIIFGYWAFGKHSAAADITESLSEDQVPEAFLVMLLIQFGTMIVDRALYLRKTLLGKCVFQVVLVFGIHFWMFFILPGVTERRFNRNQVAQLWYLVKCIYFGLSAYQIKCGYPNRVLGNFLTKNYNYLNLFLFQGFRLVPFLTELRAVMDWVWTDTTLSLSSWICLEDIYANIFILKCWRESEKKYPHTPGQKKKKVVKYGMGGFIIFALICIVWFPLLFMSLVKSVAGVTNQPLDVSIQLSIAGYEPLFTMSAQEQNLVPYSESSYQKMTNVYATHPSAMQFIVNYMAEDIVIAKVKSDASLLWSISPASREAMIQELSNSSHIYITLRWTLLRNASLVMNAETAGEHTVKYEDQDLKDSLVQMLQGTRSKAVVIENLLPKFIRGSSGPEAKMAHRLIVEHSSRQDDAHLAFFRPLSIKLRQANGSEDGQGRQWWVVRECTAGFPQMRCNNIEIIVFNDKVSPSSLGFLAGHGIVGLYMSVVLVVGKFVREFFNGISRSIMFEELPNVDRVLKLCTDIFVVRETGEMELEEQLFEKLIFLYRSPETMIKMTREKKND</sequence>
<comment type="subcellular location">
    <subcellularLocation>
        <location evidence="1">Cell membrane</location>
        <topology evidence="1">Multi-pass membrane protein</topology>
    </subcellularLocation>
</comment>
<evidence type="ECO:0000259" key="17">
    <source>
        <dbReference type="Pfam" id="PF24874"/>
    </source>
</evidence>
<feature type="transmembrane region" description="Helical" evidence="12">
    <location>
        <begin position="878"/>
        <end position="902"/>
    </location>
</feature>
<feature type="domain" description="Piezo transmembrane helical unit" evidence="15">
    <location>
        <begin position="1871"/>
        <end position="1994"/>
    </location>
</feature>
<evidence type="ECO:0000256" key="9">
    <source>
        <dbReference type="ARBA" id="ARBA00023303"/>
    </source>
</evidence>
<feature type="compositionally biased region" description="Acidic residues" evidence="11">
    <location>
        <begin position="1756"/>
        <end position="1792"/>
    </location>
</feature>
<feature type="transmembrane region" description="Helical" evidence="12">
    <location>
        <begin position="112"/>
        <end position="133"/>
    </location>
</feature>
<dbReference type="Pfam" id="PF12166">
    <property type="entry name" value="Piezo_cap"/>
    <property type="match status" value="1"/>
</dbReference>
<feature type="domain" description="Piezo TM1-24" evidence="16">
    <location>
        <begin position="26"/>
        <end position="347"/>
    </location>
</feature>
<feature type="transmembrane region" description="Helical" evidence="12">
    <location>
        <begin position="2127"/>
        <end position="2150"/>
    </location>
</feature>
<evidence type="ECO:0000259" key="14">
    <source>
        <dbReference type="Pfam" id="PF15917"/>
    </source>
</evidence>
<keyword evidence="8 12" id="KW-0472">Membrane</keyword>
<evidence type="ECO:0000313" key="19">
    <source>
        <dbReference type="Ensembl" id="ENSAMXP00005040369.1"/>
    </source>
</evidence>
<evidence type="ECO:0000313" key="21">
    <source>
        <dbReference type="Proteomes" id="UP000752171"/>
    </source>
</evidence>
<feature type="transmembrane region" description="Helical" evidence="12">
    <location>
        <begin position="2267"/>
        <end position="2288"/>
    </location>
</feature>
<evidence type="ECO:0000313" key="20">
    <source>
        <dbReference type="Proteomes" id="UP000694621"/>
    </source>
</evidence>
<accession>A0A8B9RG56</accession>
<feature type="compositionally biased region" description="Basic residues" evidence="11">
    <location>
        <begin position="2062"/>
        <end position="2077"/>
    </location>
</feature>
<evidence type="ECO:0000259" key="15">
    <source>
        <dbReference type="Pfam" id="PF23188"/>
    </source>
</evidence>
<evidence type="ECO:0000256" key="10">
    <source>
        <dbReference type="SAM" id="Coils"/>
    </source>
</evidence>
<evidence type="ECO:0000256" key="11">
    <source>
        <dbReference type="SAM" id="MobiDB-lite"/>
    </source>
</evidence>
<dbReference type="InterPro" id="IPR027272">
    <property type="entry name" value="Piezo"/>
</dbReference>
<evidence type="ECO:0000256" key="6">
    <source>
        <dbReference type="ARBA" id="ARBA00022989"/>
    </source>
</evidence>
<feature type="domain" description="Piezo TM25-28" evidence="14">
    <location>
        <begin position="1207"/>
        <end position="1520"/>
    </location>
</feature>
<dbReference type="InterPro" id="IPR031334">
    <property type="entry name" value="Piezo_cap_dom"/>
</dbReference>
<feature type="transmembrane region" description="Helical" evidence="12">
    <location>
        <begin position="2300"/>
        <end position="2319"/>
    </location>
</feature>
<feature type="transmembrane region" description="Helical" evidence="12">
    <location>
        <begin position="254"/>
        <end position="278"/>
    </location>
</feature>
<dbReference type="Proteomes" id="UP000752171">
    <property type="component" value="Unassembled WGS sequence"/>
</dbReference>
<dbReference type="EMBL" id="JAICCE010000012">
    <property type="protein sequence ID" value="KAG9270192.1"/>
    <property type="molecule type" value="Genomic_DNA"/>
</dbReference>
<keyword evidence="3" id="KW-0813">Transport</keyword>
<dbReference type="Ensembl" id="ENSAMXT00005043956.1">
    <property type="protein sequence ID" value="ENSAMXP00005040369.1"/>
    <property type="gene ID" value="ENSAMXG00005018265.1"/>
</dbReference>
<feature type="region of interest" description="Disordered" evidence="11">
    <location>
        <begin position="1423"/>
        <end position="1455"/>
    </location>
</feature>
<dbReference type="InterPro" id="IPR056769">
    <property type="entry name" value="Piezo_TM1-24"/>
</dbReference>
<proteinExistence type="inferred from homology"/>
<keyword evidence="7" id="KW-0406">Ion transport</keyword>
<feature type="region of interest" description="Disordered" evidence="11">
    <location>
        <begin position="1475"/>
        <end position="1494"/>
    </location>
</feature>
<keyword evidence="6 12" id="KW-1133">Transmembrane helix</keyword>
<evidence type="ECO:0000256" key="7">
    <source>
        <dbReference type="ARBA" id="ARBA00023065"/>
    </source>
</evidence>
<dbReference type="InterPro" id="IPR031805">
    <property type="entry name" value="Piezo_TM25-28"/>
</dbReference>
<dbReference type="Pfam" id="PF23188">
    <property type="entry name" value="THU_Piezo1"/>
    <property type="match status" value="1"/>
</dbReference>
<evidence type="ECO:0000256" key="5">
    <source>
        <dbReference type="ARBA" id="ARBA00022692"/>
    </source>
</evidence>
<feature type="transmembrane region" description="Helical" evidence="12">
    <location>
        <begin position="2198"/>
        <end position="2216"/>
    </location>
</feature>
<evidence type="ECO:0000256" key="1">
    <source>
        <dbReference type="ARBA" id="ARBA00004651"/>
    </source>
</evidence>
<evidence type="ECO:0000256" key="4">
    <source>
        <dbReference type="ARBA" id="ARBA00022475"/>
    </source>
</evidence>
<feature type="region of interest" description="Disordered" evidence="11">
    <location>
        <begin position="1739"/>
        <end position="1796"/>
    </location>
</feature>
<feature type="transmembrane region" description="Helical" evidence="12">
    <location>
        <begin position="1109"/>
        <end position="1131"/>
    </location>
</feature>
<evidence type="ECO:0000259" key="16">
    <source>
        <dbReference type="Pfam" id="PF24871"/>
    </source>
</evidence>
<feature type="transmembrane region" description="Helical" evidence="12">
    <location>
        <begin position="1081"/>
        <end position="1097"/>
    </location>
</feature>
<feature type="transmembrane region" description="Helical" evidence="12">
    <location>
        <begin position="655"/>
        <end position="675"/>
    </location>
</feature>
<feature type="transmembrane region" description="Helical" evidence="12">
    <location>
        <begin position="33"/>
        <end position="52"/>
    </location>
</feature>
<comment type="similarity">
    <text evidence="2">Belongs to the PIEZO (TC 1.A.75) family.</text>
</comment>
<feature type="domain" description="Piezo THU9 and anchor" evidence="17">
    <location>
        <begin position="2126"/>
        <end position="2362"/>
    </location>
</feature>
<feature type="compositionally biased region" description="Polar residues" evidence="11">
    <location>
        <begin position="1710"/>
        <end position="1721"/>
    </location>
</feature>
<feature type="transmembrane region" description="Helical" evidence="12">
    <location>
        <begin position="2340"/>
        <end position="2364"/>
    </location>
</feature>
<evidence type="ECO:0000256" key="3">
    <source>
        <dbReference type="ARBA" id="ARBA00022448"/>
    </source>
</evidence>
<feature type="transmembrane region" description="Helical" evidence="12">
    <location>
        <begin position="734"/>
        <end position="755"/>
    </location>
</feature>
<feature type="domain" description="Piezo TM1-24" evidence="16">
    <location>
        <begin position="452"/>
        <end position="760"/>
    </location>
</feature>
<feature type="transmembrane region" description="Helical" evidence="12">
    <location>
        <begin position="214"/>
        <end position="247"/>
    </location>
</feature>
<feature type="compositionally biased region" description="Basic and acidic residues" evidence="11">
    <location>
        <begin position="1484"/>
        <end position="1494"/>
    </location>
</feature>
<feature type="transmembrane region" description="Helical" evidence="12">
    <location>
        <begin position="2228"/>
        <end position="2246"/>
    </location>
</feature>
<dbReference type="Pfam" id="PF15917">
    <property type="entry name" value="Piezo_TM25-28"/>
    <property type="match status" value="1"/>
</dbReference>
<evidence type="ECO:0000259" key="13">
    <source>
        <dbReference type="Pfam" id="PF12166"/>
    </source>
</evidence>
<feature type="transmembrane region" description="Helical" evidence="12">
    <location>
        <begin position="518"/>
        <end position="537"/>
    </location>
</feature>
<feature type="compositionally biased region" description="Basic and acidic residues" evidence="11">
    <location>
        <begin position="1537"/>
        <end position="1548"/>
    </location>
</feature>
<dbReference type="GO" id="GO:0005886">
    <property type="term" value="C:plasma membrane"/>
    <property type="evidence" value="ECO:0007669"/>
    <property type="project" value="UniProtKB-SubCell"/>
</dbReference>
<dbReference type="InterPro" id="IPR056770">
    <property type="entry name" value="Piezo_THU9_anchor"/>
</dbReference>
<feature type="region of interest" description="Disordered" evidence="11">
    <location>
        <begin position="143"/>
        <end position="185"/>
    </location>
</feature>
<reference evidence="19" key="2">
    <citation type="submission" date="2025-05" db="UniProtKB">
        <authorList>
            <consortium name="Ensembl"/>
        </authorList>
    </citation>
    <scope>IDENTIFICATION</scope>
</reference>
<keyword evidence="5 12" id="KW-0812">Transmembrane</keyword>
<dbReference type="OrthoDB" id="303066at2759"/>
<feature type="transmembrane region" description="Helical" evidence="12">
    <location>
        <begin position="2607"/>
        <end position="2630"/>
    </location>
</feature>
<feature type="compositionally biased region" description="Basic and acidic residues" evidence="11">
    <location>
        <begin position="1518"/>
        <end position="1527"/>
    </location>
</feature>
<dbReference type="Pfam" id="PF24874">
    <property type="entry name" value="Piezo_THU9_anchor"/>
    <property type="match status" value="1"/>
</dbReference>
<organism evidence="19 20">
    <name type="scientific">Astyanax mexicanus</name>
    <name type="common">Blind cave fish</name>
    <name type="synonym">Astyanax fasciatus mexicanus</name>
    <dbReference type="NCBI Taxonomy" id="7994"/>
    <lineage>
        <taxon>Eukaryota</taxon>
        <taxon>Metazoa</taxon>
        <taxon>Chordata</taxon>
        <taxon>Craniata</taxon>
        <taxon>Vertebrata</taxon>
        <taxon>Euteleostomi</taxon>
        <taxon>Actinopterygii</taxon>
        <taxon>Neopterygii</taxon>
        <taxon>Teleostei</taxon>
        <taxon>Ostariophysi</taxon>
        <taxon>Characiformes</taxon>
        <taxon>Characoidei</taxon>
        <taxon>Acestrorhamphidae</taxon>
        <taxon>Acestrorhamphinae</taxon>
        <taxon>Astyanax</taxon>
    </lineage>
</organism>
<feature type="transmembrane region" description="Helical" evidence="12">
    <location>
        <begin position="1916"/>
        <end position="1934"/>
    </location>
</feature>
<feature type="transmembrane region" description="Helical" evidence="12">
    <location>
        <begin position="682"/>
        <end position="701"/>
    </location>
</feature>
<dbReference type="GO" id="GO:0008381">
    <property type="term" value="F:mechanosensitive monoatomic ion channel activity"/>
    <property type="evidence" value="ECO:0007669"/>
    <property type="project" value="InterPro"/>
</dbReference>
<feature type="transmembrane region" description="Helical" evidence="12">
    <location>
        <begin position="478"/>
        <end position="506"/>
    </location>
</feature>
<evidence type="ECO:0000256" key="12">
    <source>
        <dbReference type="SAM" id="Phobius"/>
    </source>
</evidence>
<protein>
    <submittedName>
        <fullName evidence="19">Piezo type mechanosensitive ion channel component 2</fullName>
    </submittedName>
    <submittedName>
        <fullName evidence="18">Piezo-type mechanosensitive ion channel component 2-like</fullName>
    </submittedName>
</protein>
<feature type="region of interest" description="Disordered" evidence="11">
    <location>
        <begin position="813"/>
        <end position="835"/>
    </location>
</feature>
<dbReference type="PANTHER" id="PTHR47049">
    <property type="entry name" value="PIEZO-TYPE MECHANOSENSITIVE ION CHANNEL HOMOLOG"/>
    <property type="match status" value="1"/>
</dbReference>
<feature type="transmembrane region" description="Helical" evidence="12">
    <location>
        <begin position="7"/>
        <end position="27"/>
    </location>
</feature>
<feature type="transmembrane region" description="Helical" evidence="12">
    <location>
        <begin position="630"/>
        <end position="649"/>
    </location>
</feature>
<name>A0A8B9RG56_ASTMX</name>
<feature type="transmembrane region" description="Helical" evidence="12">
    <location>
        <begin position="1968"/>
        <end position="1987"/>
    </location>
</feature>
<evidence type="ECO:0000256" key="2">
    <source>
        <dbReference type="ARBA" id="ARBA00007821"/>
    </source>
</evidence>
<feature type="transmembrane region" description="Helical" evidence="12">
    <location>
        <begin position="1228"/>
        <end position="1247"/>
    </location>
</feature>
<keyword evidence="10" id="KW-0175">Coiled coil</keyword>